<evidence type="ECO:0000313" key="2">
    <source>
        <dbReference type="Proteomes" id="UP001470809"/>
    </source>
</evidence>
<protein>
    <submittedName>
        <fullName evidence="1">Uncharacterized protein</fullName>
    </submittedName>
</protein>
<name>A0AAN0NHY1_9RHOB</name>
<evidence type="ECO:0000313" key="1">
    <source>
        <dbReference type="EMBL" id="WZU66662.1"/>
    </source>
</evidence>
<dbReference type="Proteomes" id="UP001470809">
    <property type="component" value="Chromosome"/>
</dbReference>
<dbReference type="AlphaFoldDB" id="A0AAN0NHY1"/>
<keyword evidence="2" id="KW-1185">Reference proteome</keyword>
<sequence>MAPGARGQQVQVELVRKPVVEELEGVPDLTERRFAIVDLILNSAPWEE</sequence>
<dbReference type="EMBL" id="CP151767">
    <property type="protein sequence ID" value="WZU66662.1"/>
    <property type="molecule type" value="Genomic_DNA"/>
</dbReference>
<organism evidence="1 2">
    <name type="scientific">Yoonia rhodophyticola</name>
    <dbReference type="NCBI Taxonomy" id="3137370"/>
    <lineage>
        <taxon>Bacteria</taxon>
        <taxon>Pseudomonadati</taxon>
        <taxon>Pseudomonadota</taxon>
        <taxon>Alphaproteobacteria</taxon>
        <taxon>Rhodobacterales</taxon>
        <taxon>Paracoccaceae</taxon>
        <taxon>Yoonia</taxon>
    </lineage>
</organism>
<proteinExistence type="predicted"/>
<gene>
    <name evidence="1" type="ORF">AABB31_16805</name>
</gene>
<reference evidence="1" key="1">
    <citation type="submission" date="2024-04" db="EMBL/GenBank/DDBJ databases">
        <title>Phylogenomic analyses of a clade within the roseobacter group suggest taxonomic reassignments of species of the genera Aestuariivita, Citreicella, Loktanella, Nautella, Pelagibaca, Ruegeria, Thalassobius, Thiobacimonas and Tropicibacter, and the proposal o.</title>
        <authorList>
            <person name="Jeon C.O."/>
        </authorList>
    </citation>
    <scope>NUCLEOTIDE SEQUENCE</scope>
    <source>
        <strain evidence="1">SS1-5</strain>
    </source>
</reference>
<accession>A0AAN0NHY1</accession>